<dbReference type="PROSITE" id="PS50975">
    <property type="entry name" value="ATP_GRASP"/>
    <property type="match status" value="1"/>
</dbReference>
<evidence type="ECO:0000256" key="1">
    <source>
        <dbReference type="PROSITE-ProRule" id="PRU00409"/>
    </source>
</evidence>
<dbReference type="InterPro" id="IPR016677">
    <property type="entry name" value="UCP016817_carboligase"/>
</dbReference>
<reference evidence="3" key="2">
    <citation type="submission" date="2021-08" db="EMBL/GenBank/DDBJ databases">
        <authorList>
            <person name="Tani A."/>
            <person name="Ola A."/>
            <person name="Ogura Y."/>
            <person name="Katsura K."/>
            <person name="Hayashi T."/>
        </authorList>
    </citation>
    <scope>NUCLEOTIDE SEQUENCE</scope>
    <source>
        <strain evidence="3">DSM 19015</strain>
    </source>
</reference>
<comment type="caution">
    <text evidence="3">The sequence shown here is derived from an EMBL/GenBank/DDBJ whole genome shotgun (WGS) entry which is preliminary data.</text>
</comment>
<name>A0ABQ4S451_9HYPH</name>
<evidence type="ECO:0000313" key="4">
    <source>
        <dbReference type="Proteomes" id="UP001055125"/>
    </source>
</evidence>
<organism evidence="3 4">
    <name type="scientific">Methylobacterium iners</name>
    <dbReference type="NCBI Taxonomy" id="418707"/>
    <lineage>
        <taxon>Bacteria</taxon>
        <taxon>Pseudomonadati</taxon>
        <taxon>Pseudomonadota</taxon>
        <taxon>Alphaproteobacteria</taxon>
        <taxon>Hyphomicrobiales</taxon>
        <taxon>Methylobacteriaceae</taxon>
        <taxon>Methylobacterium</taxon>
    </lineage>
</organism>
<sequence>MLIAAQSGRALAQAARRAGLIPLVLDLFGDADTLALAEHHRTARGRFGATRLGEDVLRQLDELAGLSRTPPIGIVLGSGFEGAPDLMAAVARRHRLIGASPGAVAALKDPLGFAALCARLSIPHPPVTLDPLADRAGWLLKRAGGSGGSHIRAAGAGRAPPGAYFQARMPGRAHALAILADGRGLEIVGFTEQWSAPSQLRPHRYGGALERGATEHPALPPALEAEIAGAVARIVAATGLRGLASADFLLEGEAWWLTEINPRPGATLDVLDRRPTPLLAAHIAASLGRLSRMEAAPSDAAAAAICYAATKYAPVPPIRWPDFVRDRPRAGSSVAREAPLCTLIAEGPDAAAVRTRLGERANMLGALLRPREDDDEHECDRREP</sequence>
<dbReference type="EMBL" id="BPQP01000089">
    <property type="protein sequence ID" value="GJD97390.1"/>
    <property type="molecule type" value="Genomic_DNA"/>
</dbReference>
<dbReference type="Proteomes" id="UP001055125">
    <property type="component" value="Unassembled WGS sequence"/>
</dbReference>
<dbReference type="InterPro" id="IPR011761">
    <property type="entry name" value="ATP-grasp"/>
</dbReference>
<evidence type="ECO:0000259" key="2">
    <source>
        <dbReference type="PROSITE" id="PS50975"/>
    </source>
</evidence>
<keyword evidence="1" id="KW-0547">Nucleotide-binding</keyword>
<proteinExistence type="predicted"/>
<evidence type="ECO:0000313" key="3">
    <source>
        <dbReference type="EMBL" id="GJD97390.1"/>
    </source>
</evidence>
<keyword evidence="4" id="KW-1185">Reference proteome</keyword>
<protein>
    <recommendedName>
        <fullName evidence="2">ATP-grasp domain-containing protein</fullName>
    </recommendedName>
</protein>
<gene>
    <name evidence="3" type="ORF">OCOJLMKI_4620</name>
</gene>
<feature type="domain" description="ATP-grasp" evidence="2">
    <location>
        <begin position="219"/>
        <end position="292"/>
    </location>
</feature>
<reference evidence="3" key="1">
    <citation type="journal article" date="2021" name="Front. Microbiol.">
        <title>Comprehensive Comparative Genomics and Phenotyping of Methylobacterium Species.</title>
        <authorList>
            <person name="Alessa O."/>
            <person name="Ogura Y."/>
            <person name="Fujitani Y."/>
            <person name="Takami H."/>
            <person name="Hayashi T."/>
            <person name="Sahin N."/>
            <person name="Tani A."/>
        </authorList>
    </citation>
    <scope>NUCLEOTIDE SEQUENCE</scope>
    <source>
        <strain evidence="3">DSM 19015</strain>
    </source>
</reference>
<dbReference type="InterPro" id="IPR003806">
    <property type="entry name" value="ATP-grasp_PylC-type"/>
</dbReference>
<dbReference type="Gene3D" id="3.30.470.20">
    <property type="entry name" value="ATP-grasp fold, B domain"/>
    <property type="match status" value="1"/>
</dbReference>
<keyword evidence="1" id="KW-0067">ATP-binding</keyword>
<accession>A0ABQ4S451</accession>
<dbReference type="Pfam" id="PF02655">
    <property type="entry name" value="ATP-grasp_3"/>
    <property type="match status" value="1"/>
</dbReference>
<dbReference type="SUPFAM" id="SSF56059">
    <property type="entry name" value="Glutathione synthetase ATP-binding domain-like"/>
    <property type="match status" value="1"/>
</dbReference>
<dbReference type="PIRSF" id="PIRSF016817">
    <property type="entry name" value="UCP016817_carboligase"/>
    <property type="match status" value="1"/>
</dbReference>